<dbReference type="AlphaFoldDB" id="A0ABD0JI65"/>
<proteinExistence type="predicted"/>
<reference evidence="1 2" key="1">
    <citation type="journal article" date="2023" name="Sci. Data">
        <title>Genome assembly of the Korean intertidal mud-creeper Batillaria attramentaria.</title>
        <authorList>
            <person name="Patra A.K."/>
            <person name="Ho P.T."/>
            <person name="Jun S."/>
            <person name="Lee S.J."/>
            <person name="Kim Y."/>
            <person name="Won Y.J."/>
        </authorList>
    </citation>
    <scope>NUCLEOTIDE SEQUENCE [LARGE SCALE GENOMIC DNA]</scope>
    <source>
        <strain evidence="1">Wonlab-2016</strain>
    </source>
</reference>
<gene>
    <name evidence="1" type="ORF">BaRGS_00034374</name>
</gene>
<evidence type="ECO:0000313" key="1">
    <source>
        <dbReference type="EMBL" id="KAK7474420.1"/>
    </source>
</evidence>
<keyword evidence="2" id="KW-1185">Reference proteome</keyword>
<evidence type="ECO:0000313" key="2">
    <source>
        <dbReference type="Proteomes" id="UP001519460"/>
    </source>
</evidence>
<protein>
    <submittedName>
        <fullName evidence="1">Uncharacterized protein</fullName>
    </submittedName>
</protein>
<comment type="caution">
    <text evidence="1">The sequence shown here is derived from an EMBL/GenBank/DDBJ whole genome shotgun (WGS) entry which is preliminary data.</text>
</comment>
<accession>A0ABD0JI65</accession>
<name>A0ABD0JI65_9CAEN</name>
<dbReference type="EMBL" id="JACVVK020000438">
    <property type="protein sequence ID" value="KAK7474420.1"/>
    <property type="molecule type" value="Genomic_DNA"/>
</dbReference>
<dbReference type="Proteomes" id="UP001519460">
    <property type="component" value="Unassembled WGS sequence"/>
</dbReference>
<organism evidence="1 2">
    <name type="scientific">Batillaria attramentaria</name>
    <dbReference type="NCBI Taxonomy" id="370345"/>
    <lineage>
        <taxon>Eukaryota</taxon>
        <taxon>Metazoa</taxon>
        <taxon>Spiralia</taxon>
        <taxon>Lophotrochozoa</taxon>
        <taxon>Mollusca</taxon>
        <taxon>Gastropoda</taxon>
        <taxon>Caenogastropoda</taxon>
        <taxon>Sorbeoconcha</taxon>
        <taxon>Cerithioidea</taxon>
        <taxon>Batillariidae</taxon>
        <taxon>Batillaria</taxon>
    </lineage>
</organism>
<sequence length="119" mass="13393">MKRALTSAQSVDSLQDKVHALLTVGIARSVAVTEIQHGHDTDTVSVQTHSYRDIPVKTFLQRHSYKDIPTQTFLYRLSCRDISTETILQKHSYNAVSLLRRTIGSLRQLALKLDLCSNA</sequence>